<dbReference type="PANTHER" id="PTHR46278:SF4">
    <property type="entry name" value="ASPARTATE-SEMIALDEHYDE DEHYDROGENASE"/>
    <property type="match status" value="1"/>
</dbReference>
<comment type="pathway">
    <text evidence="3">Amino-acid biosynthesis; L-lysine biosynthesis via DAP pathway; (S)-tetrahydrodipicolinate from L-aspartate: step 2/4.</text>
</comment>
<evidence type="ECO:0000256" key="14">
    <source>
        <dbReference type="ARBA" id="ARBA00023167"/>
    </source>
</evidence>
<dbReference type="InterPro" id="IPR012280">
    <property type="entry name" value="Semialdhyde_DH_dimer_dom"/>
</dbReference>
<keyword evidence="12" id="KW-0560">Oxidoreductase</keyword>
<keyword evidence="13" id="KW-0457">Lysine biosynthesis</keyword>
<dbReference type="UniPathway" id="UPA00051">
    <property type="reaction ID" value="UER00464"/>
</dbReference>
<dbReference type="GO" id="GO:0050661">
    <property type="term" value="F:NADP binding"/>
    <property type="evidence" value="ECO:0007669"/>
    <property type="project" value="InterPro"/>
</dbReference>
<dbReference type="EC" id="1.2.1.11" evidence="7 16"/>
<comment type="subunit">
    <text evidence="6">Homodimer.</text>
</comment>
<keyword evidence="14" id="KW-0486">Methionine biosynthesis</keyword>
<comment type="function">
    <text evidence="1">Catalyzes the NADPH-dependent formation of L-aspartate-semialdehyde (L-ASA) by the reductive dephosphorylation of L-aspartyl-4-phosphate.</text>
</comment>
<dbReference type="GO" id="GO:0046983">
    <property type="term" value="F:protein dimerization activity"/>
    <property type="evidence" value="ECO:0007669"/>
    <property type="project" value="InterPro"/>
</dbReference>
<sequence length="375" mass="40530">MKVGLVGWRGMVGSVLMQRMSTEKDFDHIDPTYFTTSSPGSIAPHFGDKDAGVLQDAHSIDALSAMDTIISCQGGDYTSEVFPKLRAAGWAGYWIDAASTLRMEDDAVIVLDPVNDGLVETALNNGVKNFIGGNCTNSILLMGVGGLFKAGLVDWVTSMTYQAASGGGANHMRELLRGMGVIHDAVTEELNTPSSAILAIDRKVSNTIRNDVPREFFGAPLAGGLIPWIDKQLDNGQTKEEWKGQAEVNKILGTDTTVPVDGLCVRIGAMRCHSLALTLKLKKDLPLDEIEQIIRRGNDWVKWVPNDRDDTVAELTPAAITGTLAIGVGRVRKLNMGPEYISAFVIGDQLLWGAAEPLRRMLRILLARENAQTGA</sequence>
<organism evidence="19 20">
    <name type="scientific">Paraperlucidibaca baekdonensis</name>
    <dbReference type="NCBI Taxonomy" id="748120"/>
    <lineage>
        <taxon>Bacteria</taxon>
        <taxon>Pseudomonadati</taxon>
        <taxon>Pseudomonadota</taxon>
        <taxon>Gammaproteobacteria</taxon>
        <taxon>Moraxellales</taxon>
        <taxon>Moraxellaceae</taxon>
        <taxon>Paraperlucidibaca</taxon>
    </lineage>
</organism>
<comment type="pathway">
    <text evidence="4">Amino-acid biosynthesis; L-threonine biosynthesis; L-threonine from L-aspartate: step 2/5.</text>
</comment>
<dbReference type="GO" id="GO:0009086">
    <property type="term" value="P:methionine biosynthetic process"/>
    <property type="evidence" value="ECO:0007669"/>
    <property type="project" value="UniProtKB-KW"/>
</dbReference>
<feature type="active site" description="Acyl-thioester intermediate" evidence="17">
    <location>
        <position position="135"/>
    </location>
</feature>
<dbReference type="SUPFAM" id="SSF55347">
    <property type="entry name" value="Glyceraldehyde-3-phosphate dehydrogenase-like, C-terminal domain"/>
    <property type="match status" value="1"/>
</dbReference>
<evidence type="ECO:0000256" key="7">
    <source>
        <dbReference type="ARBA" id="ARBA00013120"/>
    </source>
</evidence>
<dbReference type="Gene3D" id="3.40.50.720">
    <property type="entry name" value="NAD(P)-binding Rossmann-like Domain"/>
    <property type="match status" value="1"/>
</dbReference>
<dbReference type="NCBIfam" id="NF005144">
    <property type="entry name" value="PRK06598.1"/>
    <property type="match status" value="1"/>
</dbReference>
<evidence type="ECO:0000256" key="10">
    <source>
        <dbReference type="ARBA" id="ARBA00022857"/>
    </source>
</evidence>
<reference evidence="19 20" key="1">
    <citation type="submission" date="2018-08" db="EMBL/GenBank/DDBJ databases">
        <title>Genomic Encyclopedia of Type Strains, Phase IV (KMG-IV): sequencing the most valuable type-strain genomes for metagenomic binning, comparative biology and taxonomic classification.</title>
        <authorList>
            <person name="Goeker M."/>
        </authorList>
    </citation>
    <scope>NUCLEOTIDE SEQUENCE [LARGE SCALE GENOMIC DNA]</scope>
    <source>
        <strain evidence="19 20">DSM 26022</strain>
    </source>
</reference>
<evidence type="ECO:0000256" key="8">
    <source>
        <dbReference type="ARBA" id="ARBA00022605"/>
    </source>
</evidence>
<comment type="similarity">
    <text evidence="5">Belongs to the aspartate-semialdehyde dehydrogenase family.</text>
</comment>
<evidence type="ECO:0000256" key="15">
    <source>
        <dbReference type="ARBA" id="ARBA00047891"/>
    </source>
</evidence>
<dbReference type="SUPFAM" id="SSF51735">
    <property type="entry name" value="NAD(P)-binding Rossmann-fold domains"/>
    <property type="match status" value="1"/>
</dbReference>
<dbReference type="GO" id="GO:0009097">
    <property type="term" value="P:isoleucine biosynthetic process"/>
    <property type="evidence" value="ECO:0007669"/>
    <property type="project" value="InterPro"/>
</dbReference>
<evidence type="ECO:0000256" key="5">
    <source>
        <dbReference type="ARBA" id="ARBA00010584"/>
    </source>
</evidence>
<keyword evidence="8" id="KW-0028">Amino-acid biosynthesis</keyword>
<evidence type="ECO:0000256" key="2">
    <source>
        <dbReference type="ARBA" id="ARBA00005021"/>
    </source>
</evidence>
<evidence type="ECO:0000256" key="6">
    <source>
        <dbReference type="ARBA" id="ARBA00011738"/>
    </source>
</evidence>
<dbReference type="SMART" id="SM00859">
    <property type="entry name" value="Semialdhyde_dh"/>
    <property type="match status" value="1"/>
</dbReference>
<dbReference type="InterPro" id="IPR000534">
    <property type="entry name" value="Semialdehyde_DH_NAD-bd"/>
</dbReference>
<dbReference type="InterPro" id="IPR000319">
    <property type="entry name" value="Asp-semialdehyde_DH_CS"/>
</dbReference>
<keyword evidence="9" id="KW-0791">Threonine biosynthesis</keyword>
<dbReference type="PIRSF" id="PIRSF000148">
    <property type="entry name" value="ASA_dh"/>
    <property type="match status" value="1"/>
</dbReference>
<evidence type="ECO:0000256" key="16">
    <source>
        <dbReference type="NCBIfam" id="TIGR01745"/>
    </source>
</evidence>
<gene>
    <name evidence="19" type="ORF">DFR26_1792</name>
</gene>
<dbReference type="GO" id="GO:0019877">
    <property type="term" value="P:diaminopimelate biosynthetic process"/>
    <property type="evidence" value="ECO:0007669"/>
    <property type="project" value="UniProtKB-KW"/>
</dbReference>
<protein>
    <recommendedName>
        <fullName evidence="7 16">Aspartate-semialdehyde dehydrogenase</fullName>
        <ecNumber evidence="7 16">1.2.1.11</ecNumber>
    </recommendedName>
</protein>
<dbReference type="InterPro" id="IPR036291">
    <property type="entry name" value="NAD(P)-bd_dom_sf"/>
</dbReference>
<dbReference type="CDD" id="cd02314">
    <property type="entry name" value="VcASADH1_like_N"/>
    <property type="match status" value="1"/>
</dbReference>
<dbReference type="UniPathway" id="UPA00034">
    <property type="reaction ID" value="UER00016"/>
</dbReference>
<keyword evidence="11" id="KW-0220">Diaminopimelate biosynthesis</keyword>
<dbReference type="GO" id="GO:0009089">
    <property type="term" value="P:lysine biosynthetic process via diaminopimelate"/>
    <property type="evidence" value="ECO:0007669"/>
    <property type="project" value="UniProtKB-UniRule"/>
</dbReference>
<evidence type="ECO:0000259" key="18">
    <source>
        <dbReference type="SMART" id="SM00859"/>
    </source>
</evidence>
<dbReference type="Proteomes" id="UP000256774">
    <property type="component" value="Unassembled WGS sequence"/>
</dbReference>
<evidence type="ECO:0000256" key="4">
    <source>
        <dbReference type="ARBA" id="ARBA00005097"/>
    </source>
</evidence>
<dbReference type="GO" id="GO:0009088">
    <property type="term" value="P:threonine biosynthetic process"/>
    <property type="evidence" value="ECO:0007669"/>
    <property type="project" value="UniProtKB-UniPathway"/>
</dbReference>
<dbReference type="NCBIfam" id="TIGR01745">
    <property type="entry name" value="asd_gamma"/>
    <property type="match status" value="1"/>
</dbReference>
<dbReference type="Pfam" id="PF02774">
    <property type="entry name" value="Semialdhyde_dhC"/>
    <property type="match status" value="1"/>
</dbReference>
<accession>A0A3E0H189</accession>
<dbReference type="PANTHER" id="PTHR46278">
    <property type="entry name" value="DEHYDROGENASE, PUTATIVE-RELATED"/>
    <property type="match status" value="1"/>
</dbReference>
<comment type="caution">
    <text evidence="19">The sequence shown here is derived from an EMBL/GenBank/DDBJ whole genome shotgun (WGS) entry which is preliminary data.</text>
</comment>
<dbReference type="OrthoDB" id="9022717at2"/>
<keyword evidence="10" id="KW-0521">NADP</keyword>
<evidence type="ECO:0000256" key="13">
    <source>
        <dbReference type="ARBA" id="ARBA00023154"/>
    </source>
</evidence>
<proteinExistence type="inferred from homology"/>
<evidence type="ECO:0000313" key="19">
    <source>
        <dbReference type="EMBL" id="REH36660.1"/>
    </source>
</evidence>
<dbReference type="CDD" id="cd23938">
    <property type="entry name" value="ASADH_C_bac_like"/>
    <property type="match status" value="1"/>
</dbReference>
<evidence type="ECO:0000256" key="12">
    <source>
        <dbReference type="ARBA" id="ARBA00023002"/>
    </source>
</evidence>
<dbReference type="GO" id="GO:0051287">
    <property type="term" value="F:NAD binding"/>
    <property type="evidence" value="ECO:0007669"/>
    <property type="project" value="InterPro"/>
</dbReference>
<dbReference type="UniPathway" id="UPA00050">
    <property type="reaction ID" value="UER00463"/>
</dbReference>
<dbReference type="GO" id="GO:0004073">
    <property type="term" value="F:aspartate-semialdehyde dehydrogenase activity"/>
    <property type="evidence" value="ECO:0007669"/>
    <property type="project" value="UniProtKB-UniRule"/>
</dbReference>
<dbReference type="AlphaFoldDB" id="A0A3E0H189"/>
<evidence type="ECO:0000256" key="17">
    <source>
        <dbReference type="PIRSR" id="PIRSR000148-1"/>
    </source>
</evidence>
<feature type="domain" description="Semialdehyde dehydrogenase NAD-binding" evidence="18">
    <location>
        <begin position="2"/>
        <end position="122"/>
    </location>
</feature>
<keyword evidence="20" id="KW-1185">Reference proteome</keyword>
<dbReference type="Pfam" id="PF01118">
    <property type="entry name" value="Semialdhyde_dh"/>
    <property type="match status" value="1"/>
</dbReference>
<evidence type="ECO:0000256" key="1">
    <source>
        <dbReference type="ARBA" id="ARBA00002492"/>
    </source>
</evidence>
<evidence type="ECO:0000256" key="9">
    <source>
        <dbReference type="ARBA" id="ARBA00022697"/>
    </source>
</evidence>
<evidence type="ECO:0000313" key="20">
    <source>
        <dbReference type="Proteomes" id="UP000256774"/>
    </source>
</evidence>
<comment type="pathway">
    <text evidence="2">Amino-acid biosynthesis; L-methionine biosynthesis via de novo pathway; L-homoserine from L-aspartate: step 2/3.</text>
</comment>
<dbReference type="Gene3D" id="3.30.360.10">
    <property type="entry name" value="Dihydrodipicolinate Reductase, domain 2"/>
    <property type="match status" value="1"/>
</dbReference>
<dbReference type="InterPro" id="IPR011534">
    <property type="entry name" value="Asp_ADH_gamma-type"/>
</dbReference>
<comment type="catalytic activity">
    <reaction evidence="15">
        <text>L-aspartate 4-semialdehyde + phosphate + NADP(+) = 4-phospho-L-aspartate + NADPH + H(+)</text>
        <dbReference type="Rhea" id="RHEA:24284"/>
        <dbReference type="ChEBI" id="CHEBI:15378"/>
        <dbReference type="ChEBI" id="CHEBI:43474"/>
        <dbReference type="ChEBI" id="CHEBI:57535"/>
        <dbReference type="ChEBI" id="CHEBI:57783"/>
        <dbReference type="ChEBI" id="CHEBI:58349"/>
        <dbReference type="ChEBI" id="CHEBI:537519"/>
        <dbReference type="EC" id="1.2.1.11"/>
    </reaction>
</comment>
<feature type="active site" description="Proton acceptor" evidence="17">
    <location>
        <position position="273"/>
    </location>
</feature>
<dbReference type="RefSeq" id="WP_116208622.1">
    <property type="nucleotide sequence ID" value="NZ_QUNR01000004.1"/>
</dbReference>
<name>A0A3E0H189_9GAMM</name>
<evidence type="ECO:0000256" key="3">
    <source>
        <dbReference type="ARBA" id="ARBA00005076"/>
    </source>
</evidence>
<evidence type="ECO:0000256" key="11">
    <source>
        <dbReference type="ARBA" id="ARBA00022915"/>
    </source>
</evidence>
<dbReference type="PROSITE" id="PS01103">
    <property type="entry name" value="ASD"/>
    <property type="match status" value="1"/>
</dbReference>
<dbReference type="EMBL" id="QUNR01000004">
    <property type="protein sequence ID" value="REH36660.1"/>
    <property type="molecule type" value="Genomic_DNA"/>
</dbReference>